<dbReference type="InterPro" id="IPR010559">
    <property type="entry name" value="Sig_transdc_His_kin_internal"/>
</dbReference>
<sequence length="543" mass="62817">MNRIRLFFFFLVHISSSIYAQINWGDYSQSFQSGAMDKPETVALILAIPKENNSFWTSQGNSIHFDEFAKHNSFKDLRLGNIIARTTFDTASAQFFLHGVNRKNAHTYQFRVIEYPSQKTIVSWQTITQFTDSTVIKDSGLPQMAYLGGYKAPLGSMLVVDVRKQGNTSIIATNLVAWESIRPAVSKIYTSDNLDIFLQKLQYSWAKTRTDKTKYSLNELKLPATNTNLVFVLNAEIYSKNQVQYQLLRNNKIIRPWQANEFDNSFIWLRDFSPGQYQIQIRYTAQPQHVTEYRFEVEPNWYQTLWFKFVLTGIGLIIMALIVFVFLLIRQRNKTNRETEKKQKLNLELQALYAQLNPHFVFNALNSIQGLINQQDIKGANEYLSDFARLMRESLTNGSKGETPLWQEVQMMETYLKLEQLRFGFGYSIQIDEHLDLYSNNLPSLLWQPLLENAVKHGVASLQQKGEITIRLEKQDDCIVIRIKDNGKGINTPEPTNGFGLELTNNRIRLLNALNPEQPVYLIFTNNLPIGTEVTLTFTHWLL</sequence>
<dbReference type="InterPro" id="IPR003594">
    <property type="entry name" value="HATPase_dom"/>
</dbReference>
<feature type="signal peptide" evidence="2">
    <location>
        <begin position="1"/>
        <end position="20"/>
    </location>
</feature>
<dbReference type="InterPro" id="IPR036890">
    <property type="entry name" value="HATPase_C_sf"/>
</dbReference>
<dbReference type="PANTHER" id="PTHR34220">
    <property type="entry name" value="SENSOR HISTIDINE KINASE YPDA"/>
    <property type="match status" value="1"/>
</dbReference>
<keyword evidence="2" id="KW-0732">Signal</keyword>
<dbReference type="Proteomes" id="UP000293162">
    <property type="component" value="Unassembled WGS sequence"/>
</dbReference>
<evidence type="ECO:0000313" key="5">
    <source>
        <dbReference type="Proteomes" id="UP000293162"/>
    </source>
</evidence>
<name>A0A4Q5LU57_9BACT</name>
<dbReference type="InterPro" id="IPR050640">
    <property type="entry name" value="Bact_2-comp_sensor_kinase"/>
</dbReference>
<feature type="transmembrane region" description="Helical" evidence="1">
    <location>
        <begin position="305"/>
        <end position="329"/>
    </location>
</feature>
<keyword evidence="5" id="KW-1185">Reference proteome</keyword>
<keyword evidence="1" id="KW-0812">Transmembrane</keyword>
<evidence type="ECO:0000256" key="1">
    <source>
        <dbReference type="SAM" id="Phobius"/>
    </source>
</evidence>
<evidence type="ECO:0000313" key="4">
    <source>
        <dbReference type="EMBL" id="RYU93124.1"/>
    </source>
</evidence>
<keyword evidence="4" id="KW-0808">Transferase</keyword>
<dbReference type="GO" id="GO:0000155">
    <property type="term" value="F:phosphorelay sensor kinase activity"/>
    <property type="evidence" value="ECO:0007669"/>
    <property type="project" value="InterPro"/>
</dbReference>
<evidence type="ECO:0000256" key="2">
    <source>
        <dbReference type="SAM" id="SignalP"/>
    </source>
</evidence>
<dbReference type="Gene3D" id="2.60.40.10">
    <property type="entry name" value="Immunoglobulins"/>
    <property type="match status" value="1"/>
</dbReference>
<dbReference type="Pfam" id="PF06580">
    <property type="entry name" value="His_kinase"/>
    <property type="match status" value="1"/>
</dbReference>
<dbReference type="OrthoDB" id="9792992at2"/>
<comment type="caution">
    <text evidence="4">The sequence shown here is derived from an EMBL/GenBank/DDBJ whole genome shotgun (WGS) entry which is preliminary data.</text>
</comment>
<dbReference type="InterPro" id="IPR013783">
    <property type="entry name" value="Ig-like_fold"/>
</dbReference>
<keyword evidence="4" id="KW-0418">Kinase</keyword>
<evidence type="ECO:0000259" key="3">
    <source>
        <dbReference type="SMART" id="SM00387"/>
    </source>
</evidence>
<keyword evidence="1" id="KW-0472">Membrane</keyword>
<dbReference type="SMART" id="SM00387">
    <property type="entry name" value="HATPase_c"/>
    <property type="match status" value="1"/>
</dbReference>
<dbReference type="Gene3D" id="3.30.565.10">
    <property type="entry name" value="Histidine kinase-like ATPase, C-terminal domain"/>
    <property type="match status" value="1"/>
</dbReference>
<feature type="chain" id="PRO_5020890796" evidence="2">
    <location>
        <begin position="21"/>
        <end position="543"/>
    </location>
</feature>
<dbReference type="EMBL" id="SEWF01000055">
    <property type="protein sequence ID" value="RYU93124.1"/>
    <property type="molecule type" value="Genomic_DNA"/>
</dbReference>
<dbReference type="Pfam" id="PF02518">
    <property type="entry name" value="HATPase_c"/>
    <property type="match status" value="1"/>
</dbReference>
<gene>
    <name evidence="4" type="ORF">EWM59_23570</name>
</gene>
<dbReference type="RefSeq" id="WP_130023713.1">
    <property type="nucleotide sequence ID" value="NZ_SEWF01000055.1"/>
</dbReference>
<proteinExistence type="predicted"/>
<protein>
    <submittedName>
        <fullName evidence="4">Histidine kinase</fullName>
    </submittedName>
</protein>
<dbReference type="GO" id="GO:0016020">
    <property type="term" value="C:membrane"/>
    <property type="evidence" value="ECO:0007669"/>
    <property type="project" value="InterPro"/>
</dbReference>
<reference evidence="4 5" key="1">
    <citation type="submission" date="2019-02" db="EMBL/GenBank/DDBJ databases">
        <title>Bacterial novel species Emticicia sp. 17J42-9 isolated from soil.</title>
        <authorList>
            <person name="Jung H.-Y."/>
        </authorList>
    </citation>
    <scope>NUCLEOTIDE SEQUENCE [LARGE SCALE GENOMIC DNA]</scope>
    <source>
        <strain evidence="4 5">17J42-9</strain>
    </source>
</reference>
<dbReference type="AlphaFoldDB" id="A0A4Q5LU57"/>
<dbReference type="PANTHER" id="PTHR34220:SF7">
    <property type="entry name" value="SENSOR HISTIDINE KINASE YPDA"/>
    <property type="match status" value="1"/>
</dbReference>
<accession>A0A4Q5LU57</accession>
<feature type="domain" description="Histidine kinase/HSP90-like ATPase" evidence="3">
    <location>
        <begin position="441"/>
        <end position="542"/>
    </location>
</feature>
<organism evidence="4 5">
    <name type="scientific">Emticicia agri</name>
    <dbReference type="NCBI Taxonomy" id="2492393"/>
    <lineage>
        <taxon>Bacteria</taxon>
        <taxon>Pseudomonadati</taxon>
        <taxon>Bacteroidota</taxon>
        <taxon>Cytophagia</taxon>
        <taxon>Cytophagales</taxon>
        <taxon>Leadbetterellaceae</taxon>
        <taxon>Emticicia</taxon>
    </lineage>
</organism>
<keyword evidence="1" id="KW-1133">Transmembrane helix</keyword>
<dbReference type="SUPFAM" id="SSF55874">
    <property type="entry name" value="ATPase domain of HSP90 chaperone/DNA topoisomerase II/histidine kinase"/>
    <property type="match status" value="1"/>
</dbReference>